<evidence type="ECO:0008006" key="4">
    <source>
        <dbReference type="Google" id="ProtNLM"/>
    </source>
</evidence>
<accession>A0AAV0GKT5</accession>
<evidence type="ECO:0000256" key="1">
    <source>
        <dbReference type="SAM" id="SignalP"/>
    </source>
</evidence>
<evidence type="ECO:0000313" key="3">
    <source>
        <dbReference type="Proteomes" id="UP001152523"/>
    </source>
</evidence>
<keyword evidence="3" id="KW-1185">Reference proteome</keyword>
<feature type="non-terminal residue" evidence="2">
    <location>
        <position position="205"/>
    </location>
</feature>
<feature type="chain" id="PRO_5043594676" description="Secreted protein" evidence="1">
    <location>
        <begin position="38"/>
        <end position="205"/>
    </location>
</feature>
<sequence length="205" mass="22728">MSYGGCVGMIEMSGTRIFVPCLLFLILSLASLGPVWCDDGDESDGDIGEGNQAAAVPIVSSLIYTQISNLTKVYNKDINRELGFCINDVDADVNAAFNFSKNLDFMSNCYKQTKDVRQRLCTAAEIKFYFTSFLDTRSAEVQFLKPNRNCNLTSWVPGCEPGWSCSVPEDEKVDLKNSKDVPERTLNSQPCCEGFFCPRGLTCMI</sequence>
<evidence type="ECO:0000313" key="2">
    <source>
        <dbReference type="EMBL" id="CAH9148583.1"/>
    </source>
</evidence>
<dbReference type="EMBL" id="CAMAPF010001199">
    <property type="protein sequence ID" value="CAH9148583.1"/>
    <property type="molecule type" value="Genomic_DNA"/>
</dbReference>
<dbReference type="Proteomes" id="UP001152523">
    <property type="component" value="Unassembled WGS sequence"/>
</dbReference>
<protein>
    <recommendedName>
        <fullName evidence="4">Secreted protein</fullName>
    </recommendedName>
</protein>
<reference evidence="2" key="1">
    <citation type="submission" date="2022-07" db="EMBL/GenBank/DDBJ databases">
        <authorList>
            <person name="Macas J."/>
            <person name="Novak P."/>
            <person name="Neumann P."/>
        </authorList>
    </citation>
    <scope>NUCLEOTIDE SEQUENCE</scope>
</reference>
<keyword evidence="1" id="KW-0732">Signal</keyword>
<comment type="caution">
    <text evidence="2">The sequence shown here is derived from an EMBL/GenBank/DDBJ whole genome shotgun (WGS) entry which is preliminary data.</text>
</comment>
<gene>
    <name evidence="2" type="ORF">CEPIT_LOCUS44627</name>
</gene>
<organism evidence="2 3">
    <name type="scientific">Cuscuta epithymum</name>
    <dbReference type="NCBI Taxonomy" id="186058"/>
    <lineage>
        <taxon>Eukaryota</taxon>
        <taxon>Viridiplantae</taxon>
        <taxon>Streptophyta</taxon>
        <taxon>Embryophyta</taxon>
        <taxon>Tracheophyta</taxon>
        <taxon>Spermatophyta</taxon>
        <taxon>Magnoliopsida</taxon>
        <taxon>eudicotyledons</taxon>
        <taxon>Gunneridae</taxon>
        <taxon>Pentapetalae</taxon>
        <taxon>asterids</taxon>
        <taxon>lamiids</taxon>
        <taxon>Solanales</taxon>
        <taxon>Convolvulaceae</taxon>
        <taxon>Cuscuteae</taxon>
        <taxon>Cuscuta</taxon>
        <taxon>Cuscuta subgen. Cuscuta</taxon>
    </lineage>
</organism>
<name>A0AAV0GKT5_9ASTE</name>
<dbReference type="AlphaFoldDB" id="A0AAV0GKT5"/>
<feature type="signal peptide" evidence="1">
    <location>
        <begin position="1"/>
        <end position="37"/>
    </location>
</feature>
<proteinExistence type="predicted"/>